<comment type="caution">
    <text evidence="2">The sequence shown here is derived from an EMBL/GenBank/DDBJ whole genome shotgun (WGS) entry which is preliminary data.</text>
</comment>
<dbReference type="SUPFAM" id="SSF54913">
    <property type="entry name" value="GlnB-like"/>
    <property type="match status" value="3"/>
</dbReference>
<dbReference type="PANTHER" id="PTHR35983">
    <property type="entry name" value="UPF0166 PROTEIN TM_0021"/>
    <property type="match status" value="1"/>
</dbReference>
<dbReference type="Proteomes" id="UP000093962">
    <property type="component" value="Unassembled WGS sequence"/>
</dbReference>
<reference evidence="2 3" key="1">
    <citation type="submission" date="2016-06" db="EMBL/GenBank/DDBJ databases">
        <authorList>
            <person name="Kjaerup R.B."/>
            <person name="Dalgaard T.S."/>
            <person name="Juul-Madsen H.R."/>
        </authorList>
    </citation>
    <scope>NUCLEOTIDE SEQUENCE [LARGE SCALE GENOMIC DNA]</scope>
    <source>
        <strain evidence="2 3">1199456.5</strain>
    </source>
</reference>
<name>A0A1A0MKI4_MYCMU</name>
<dbReference type="InterPro" id="IPR003793">
    <property type="entry name" value="UPF0166"/>
</dbReference>
<comment type="similarity">
    <text evidence="1">Belongs to the UPF0166 family.</text>
</comment>
<dbReference type="AlphaFoldDB" id="A0A1A0MKI4"/>
<evidence type="ECO:0008006" key="4">
    <source>
        <dbReference type="Google" id="ProtNLM"/>
    </source>
</evidence>
<dbReference type="PANTHER" id="PTHR35983:SF1">
    <property type="entry name" value="UPF0166 PROTEIN TM_0021"/>
    <property type="match status" value="1"/>
</dbReference>
<evidence type="ECO:0000313" key="2">
    <source>
        <dbReference type="EMBL" id="OBA85288.1"/>
    </source>
</evidence>
<organism evidence="2 3">
    <name type="scientific">Mycolicibacterium mucogenicum</name>
    <name type="common">Mycobacterium mucogenicum</name>
    <dbReference type="NCBI Taxonomy" id="56689"/>
    <lineage>
        <taxon>Bacteria</taxon>
        <taxon>Bacillati</taxon>
        <taxon>Actinomycetota</taxon>
        <taxon>Actinomycetes</taxon>
        <taxon>Mycobacteriales</taxon>
        <taxon>Mycobacteriaceae</taxon>
        <taxon>Mycolicibacterium</taxon>
    </lineage>
</organism>
<sequence>MDGRPAVSDSTDYLKLTTYFGERQRHQGRRFLAEELLDLYAAENVATSVVLRGIAGFGPRHQLRTDQTLSQSEDLPVAIAAVDTADKIAELAEQTVELTTRGLVTLERARLLTTAKVGAHTKLTVYVGRQHRVNGRPAHIAVCDLLHRSGFACASVFLGVDGTVRGRRERARFLNRNTDVPVMIIAIGDGDRAAAVLPELERLLPDPLVTVERAELCKRAGTLLARPGALPAHDADGTPLWQKLMVYTTEDTLHGGEPVHREIVRRLRAIEASRGVTVLRGIWGFHDRRTPHGDRLFQLGRQVPVTTIVVDTPENISTAFDLIDEVTADHGVVTCERVPALVSIDNGNRDGGTSLGHFLS</sequence>
<gene>
    <name evidence="2" type="ORF">A5642_24415</name>
</gene>
<dbReference type="Gene3D" id="3.30.70.120">
    <property type="match status" value="3"/>
</dbReference>
<dbReference type="InterPro" id="IPR015867">
    <property type="entry name" value="N-reg_PII/ATP_PRibTrfase_C"/>
</dbReference>
<protein>
    <recommendedName>
        <fullName evidence="4">DUF190 domain-containing protein</fullName>
    </recommendedName>
</protein>
<evidence type="ECO:0000256" key="1">
    <source>
        <dbReference type="ARBA" id="ARBA00010554"/>
    </source>
</evidence>
<dbReference type="Pfam" id="PF02641">
    <property type="entry name" value="DUF190"/>
    <property type="match status" value="3"/>
</dbReference>
<evidence type="ECO:0000313" key="3">
    <source>
        <dbReference type="Proteomes" id="UP000093962"/>
    </source>
</evidence>
<proteinExistence type="inferred from homology"/>
<dbReference type="EMBL" id="LZSF01000181">
    <property type="protein sequence ID" value="OBA85288.1"/>
    <property type="molecule type" value="Genomic_DNA"/>
</dbReference>
<accession>A0A1A0MKI4</accession>
<dbReference type="InterPro" id="IPR011322">
    <property type="entry name" value="N-reg_PII-like_a/b"/>
</dbReference>